<name>A0A097SQB0_9NOCA</name>
<organism evidence="3">
    <name type="scientific">Rhodococcus sp. NS1</name>
    <dbReference type="NCBI Taxonomy" id="402236"/>
    <lineage>
        <taxon>Bacteria</taxon>
        <taxon>Bacillati</taxon>
        <taxon>Actinomycetota</taxon>
        <taxon>Actinomycetes</taxon>
        <taxon>Mycobacteriales</taxon>
        <taxon>Nocardiaceae</taxon>
        <taxon>Rhodococcus</taxon>
    </lineage>
</organism>
<sequence length="137" mass="14318">MLAWGRRRPTSDVPRNHANSTSLLSEKGEQACARYTRVAPRPGRRLVRGGHGVAGCVVRRPGGCPAAKRGVATVGMLIVAAIVAFVIMGGVAMMLAATAVPATVLAGFHLYLAKGDSTTSVTAQSSLDRVHQQQRSA</sequence>
<proteinExistence type="predicted"/>
<evidence type="ECO:0000313" key="3">
    <source>
        <dbReference type="EMBL" id="AIU93714.1"/>
    </source>
</evidence>
<feature type="region of interest" description="Disordered" evidence="1">
    <location>
        <begin position="1"/>
        <end position="23"/>
    </location>
</feature>
<evidence type="ECO:0000256" key="1">
    <source>
        <dbReference type="SAM" id="MobiDB-lite"/>
    </source>
</evidence>
<dbReference type="AlphaFoldDB" id="A0A097SQB0"/>
<geneLocation type="plasmid" evidence="3">
    <name>pNSL1</name>
</geneLocation>
<keyword evidence="2" id="KW-1133">Transmembrane helix</keyword>
<dbReference type="EMBL" id="KJ605395">
    <property type="protein sequence ID" value="AIU93714.1"/>
    <property type="molecule type" value="Genomic_DNA"/>
</dbReference>
<gene>
    <name evidence="3" type="ORF">LRS1606.280</name>
</gene>
<keyword evidence="3" id="KW-0614">Plasmid</keyword>
<reference evidence="3" key="1">
    <citation type="submission" date="2014-03" db="EMBL/GenBank/DDBJ databases">
        <authorList>
            <person name="Zhang G."/>
            <person name="Zhu L."/>
            <person name="Fang P."/>
        </authorList>
    </citation>
    <scope>NUCLEOTIDE SEQUENCE</scope>
    <source>
        <strain evidence="3">NS1</strain>
        <plasmid evidence="3">pNSL1</plasmid>
    </source>
</reference>
<evidence type="ECO:0000256" key="2">
    <source>
        <dbReference type="SAM" id="Phobius"/>
    </source>
</evidence>
<protein>
    <recommendedName>
        <fullName evidence="4">Transmembrane protein</fullName>
    </recommendedName>
</protein>
<evidence type="ECO:0008006" key="4">
    <source>
        <dbReference type="Google" id="ProtNLM"/>
    </source>
</evidence>
<accession>A0A097SQB0</accession>
<keyword evidence="2" id="KW-0812">Transmembrane</keyword>
<feature type="transmembrane region" description="Helical" evidence="2">
    <location>
        <begin position="70"/>
        <end position="88"/>
    </location>
</feature>
<feature type="transmembrane region" description="Helical" evidence="2">
    <location>
        <begin position="94"/>
        <end position="112"/>
    </location>
</feature>
<keyword evidence="2" id="KW-0472">Membrane</keyword>